<evidence type="ECO:0000313" key="2">
    <source>
        <dbReference type="Proteomes" id="UP000749010"/>
    </source>
</evidence>
<comment type="caution">
    <text evidence="1">The sequence shown here is derived from an EMBL/GenBank/DDBJ whole genome shotgun (WGS) entry which is preliminary data.</text>
</comment>
<evidence type="ECO:0000313" key="1">
    <source>
        <dbReference type="EMBL" id="NMQ30168.1"/>
    </source>
</evidence>
<protein>
    <submittedName>
        <fullName evidence="1">Uncharacterized protein</fullName>
    </submittedName>
</protein>
<organism evidence="1 2">
    <name type="scientific">Candidatus Accumulibacter phosphatis</name>
    <dbReference type="NCBI Taxonomy" id="327160"/>
    <lineage>
        <taxon>Bacteria</taxon>
        <taxon>Pseudomonadati</taxon>
        <taxon>Pseudomonadota</taxon>
        <taxon>Betaproteobacteria</taxon>
        <taxon>Candidatus Accumulibacter</taxon>
    </lineage>
</organism>
<accession>A0ABX1U5R8</accession>
<sequence>MIEHALHYCKSPLAKSVIPLSSNRKDPAAEDSIATKVLNGMQSGEKWIANLSEQCESCRRPVIYLSTGEYARKAFDIGRDRIILGAHACEDEARSESVYAFSGGIIDSNRRRH</sequence>
<reference evidence="1 2" key="1">
    <citation type="submission" date="2019-03" db="EMBL/GenBank/DDBJ databases">
        <title>Metabolic reconstructions from genomes of highly enriched 'Candidatus Accumulibacter' and 'Candidatus Competibacter' bioreactor populations.</title>
        <authorList>
            <person name="Annavajhala M.K."/>
            <person name="Welles L."/>
            <person name="Abbas B."/>
            <person name="Sorokin D."/>
            <person name="Park H."/>
            <person name="Van Loosdrecht M."/>
            <person name="Chandran K."/>
        </authorList>
    </citation>
    <scope>NUCLEOTIDE SEQUENCE [LARGE SCALE GENOMIC DNA]</scope>
    <source>
        <strain evidence="1 2">SBR_S</strain>
    </source>
</reference>
<proteinExistence type="predicted"/>
<dbReference type="RefSeq" id="WP_169068575.1">
    <property type="nucleotide sequence ID" value="NZ_SPMY01000111.1"/>
</dbReference>
<dbReference type="Proteomes" id="UP000749010">
    <property type="component" value="Unassembled WGS sequence"/>
</dbReference>
<dbReference type="EMBL" id="SPMY01000111">
    <property type="protein sequence ID" value="NMQ30168.1"/>
    <property type="molecule type" value="Genomic_DNA"/>
</dbReference>
<keyword evidence="2" id="KW-1185">Reference proteome</keyword>
<name>A0ABX1U5R8_9PROT</name>
<gene>
    <name evidence="1" type="ORF">E4Q23_21860</name>
</gene>